<evidence type="ECO:0000313" key="9">
    <source>
        <dbReference type="Proteomes" id="UP000035682"/>
    </source>
</evidence>
<evidence type="ECO:0000256" key="1">
    <source>
        <dbReference type="ARBA" id="ARBA00006545"/>
    </source>
</evidence>
<protein>
    <submittedName>
        <fullName evidence="8 10">Vacuolar protein sorting-associated protein 13A</fullName>
    </submittedName>
</protein>
<dbReference type="WBParaSite" id="SRAE_1000346500.1">
    <property type="protein sequence ID" value="SRAE_1000346500.1"/>
    <property type="gene ID" value="WBGene00260082"/>
</dbReference>
<dbReference type="eggNOG" id="KOG1809">
    <property type="taxonomic scope" value="Eukaryota"/>
</dbReference>
<dbReference type="GeneID" id="36377577"/>
<keyword evidence="9" id="KW-1185">Reference proteome</keyword>
<evidence type="ECO:0000313" key="11">
    <source>
        <dbReference type="WormBase" id="SRAE_1000346500"/>
    </source>
</evidence>
<feature type="domain" description="Intermembrane lipid transfer protein VPS13-like C-terminal" evidence="7">
    <location>
        <begin position="3125"/>
        <end position="3223"/>
    </location>
</feature>
<reference evidence="8 9" key="1">
    <citation type="submission" date="2014-09" db="EMBL/GenBank/DDBJ databases">
        <authorList>
            <person name="Martin A.A."/>
        </authorList>
    </citation>
    <scope>NUCLEOTIDE SEQUENCE</scope>
    <source>
        <strain evidence="9">ED321</strain>
        <strain evidence="8">ED321 Heterogonic</strain>
    </source>
</reference>
<feature type="domain" description="Chorein N-terminal" evidence="4">
    <location>
        <begin position="549"/>
        <end position="840"/>
    </location>
</feature>
<dbReference type="Pfam" id="PF25037">
    <property type="entry name" value="VPS13_C"/>
    <property type="match status" value="1"/>
</dbReference>
<dbReference type="InterPro" id="IPR026847">
    <property type="entry name" value="VPS13"/>
</dbReference>
<gene>
    <name evidence="8 10 11" type="ORF">SRAE_1000346500</name>
</gene>
<evidence type="ECO:0000313" key="10">
    <source>
        <dbReference type="WBParaSite" id="SRAE_1000346500.1"/>
    </source>
</evidence>
<organism evidence="8">
    <name type="scientific">Strongyloides ratti</name>
    <name type="common">Parasitic roundworm</name>
    <dbReference type="NCBI Taxonomy" id="34506"/>
    <lineage>
        <taxon>Eukaryota</taxon>
        <taxon>Metazoa</taxon>
        <taxon>Ecdysozoa</taxon>
        <taxon>Nematoda</taxon>
        <taxon>Chromadorea</taxon>
        <taxon>Rhabditida</taxon>
        <taxon>Tylenchina</taxon>
        <taxon>Panagrolaimomorpha</taxon>
        <taxon>Strongyloidoidea</taxon>
        <taxon>Strongyloididae</taxon>
        <taxon>Strongyloides</taxon>
    </lineage>
</organism>
<dbReference type="WormBase" id="SRAE_1000346500">
    <property type="protein sequence ID" value="SRP07997"/>
    <property type="gene ID" value="WBGene00260082"/>
</dbReference>
<dbReference type="InterPro" id="IPR056747">
    <property type="entry name" value="VPS13-like_M"/>
</dbReference>
<reference evidence="10" key="2">
    <citation type="submission" date="2020-12" db="UniProtKB">
        <authorList>
            <consortium name="WormBaseParasite"/>
        </authorList>
    </citation>
    <scope>IDENTIFICATION</scope>
</reference>
<dbReference type="GO" id="GO:0045053">
    <property type="term" value="P:protein retention in Golgi apparatus"/>
    <property type="evidence" value="ECO:0007669"/>
    <property type="project" value="TreeGrafter"/>
</dbReference>
<feature type="domain" description="Vacuolar protein sorting-associated protein 13 VPS13 adaptor binding" evidence="6">
    <location>
        <begin position="2036"/>
        <end position="2535"/>
    </location>
</feature>
<dbReference type="PANTHER" id="PTHR16166">
    <property type="entry name" value="VACUOLAR PROTEIN SORTING-ASSOCIATED PROTEIN VPS13"/>
    <property type="match status" value="1"/>
</dbReference>
<proteinExistence type="inferred from homology"/>
<dbReference type="RefSeq" id="XP_024504413.1">
    <property type="nucleotide sequence ID" value="XM_024650657.1"/>
</dbReference>
<dbReference type="InterPro" id="IPR009543">
    <property type="entry name" value="VPS13_VAB"/>
</dbReference>
<dbReference type="PANTHER" id="PTHR16166:SF93">
    <property type="entry name" value="INTERMEMBRANE LIPID TRANSFER PROTEIN VPS13"/>
    <property type="match status" value="1"/>
</dbReference>
<feature type="domain" description="Chorein N-terminal" evidence="4">
    <location>
        <begin position="2"/>
        <end position="539"/>
    </location>
</feature>
<evidence type="ECO:0000259" key="6">
    <source>
        <dbReference type="Pfam" id="PF25036"/>
    </source>
</evidence>
<name>A0A090L674_STRRB</name>
<dbReference type="EMBL" id="LN609528">
    <property type="protein sequence ID" value="CEF65212.1"/>
    <property type="molecule type" value="Genomic_DNA"/>
</dbReference>
<dbReference type="InterPro" id="IPR026854">
    <property type="entry name" value="VPS13_N"/>
</dbReference>
<evidence type="ECO:0000256" key="2">
    <source>
        <dbReference type="ARBA" id="ARBA00022448"/>
    </source>
</evidence>
<dbReference type="Pfam" id="PF12624">
    <property type="entry name" value="VPS13_N"/>
    <property type="match status" value="2"/>
</dbReference>
<dbReference type="Pfam" id="PF25033">
    <property type="entry name" value="VPS13_M"/>
    <property type="match status" value="1"/>
</dbReference>
<dbReference type="InterPro" id="IPR056748">
    <property type="entry name" value="VPS13-like_C"/>
</dbReference>
<keyword evidence="2" id="KW-0813">Transport</keyword>
<dbReference type="STRING" id="34506.A0A090L674"/>
<dbReference type="CTD" id="36377577"/>
<evidence type="ECO:0000256" key="3">
    <source>
        <dbReference type="ARBA" id="ARBA00023055"/>
    </source>
</evidence>
<sequence length="3262" mass="370356">MVFESIVADLLNRFLGDFVDNLDASQLNIGIWGGDVKLKDLDVKETALDDLDLPVKLKFGYLSTLVLKIPWKNLYTEPVIADIEGLHLIVVPSKGIVYNAEKTEKNVMETKKKALDRLEDARKEKRKPKDPAADTFSEKMIAQIIKNLQIKIRNIHIRYEDKYTNRNRPFAAGITLEGLDFMTTDENWKATIHKDVVKIVHKLISMNNLSVYWNSNTRLISDLKTKEEIKREMHNGITTQSHRLKDFKFILEPINLEAKLAMNQKPESDGSNWTIPKIDLKAGMDQLALVIGKCQYQDILLFLEGQERFNLSAKYVKYRPDLVEYKGHYKIWWKFAYNCVLQENIRRKKENWSWIRMKEHRKLFKDYRLAWIHNQTETSLSNKDKEIIEKAEKKLDVFNLNIARQQAEMEIDRLGLKRTEDQPTGWVNWASSWWGSSNSSNSASLKSTGNIAKQFEQAMTPEEKAKLFEAIDYQENTPPTNYPKHYVENVIKFNLKQLKVMVEDALELKFSDLNVDLKQRPSARAIHLISAIKTVTMTGCGIPMMSVIDENMKWLTMEVETNPLDKNFDQSVFLQIAPIMLKYHAPAINTAIDVFKPPESVKLNQLTAAAMASYEDVKARSVTGLSHAVDQKSKLKLDIRLHPATIVISETGVFNEEKPTLVADLGMLTIQTTDETHGAYDNVKDEKLRKLMIKAYDKFHVELSNVQIILAENFNKCMENKSGKLSKYHVLEPTGLDIKIHKSSIDDLQIAKIRMFGNLPDFKIRISDNRLLMLMGLVFSIPTPPPDPVTESELEMIEASLRPKLKDRAKIKAIMDAQNVDTITDTSTDKTQDDEDAERQRMLDLQQVQVDINLKLNEVAFILLKDDEEILNASIRRFVCDVKMRTFDVKVQLKLGDIVVTQPQFKSLDGKRSILYLIDNQLDIDEHLITMNFIQANPESPFFEKEYKSTLQAITFDFKSLNLSLNQQALVSLKTYGEQLQKRIENVQAAKDTVKPEVRETAKRKISTSSVQSISKIMIGQSKSSKKEKKLIKKDIKKEVDETKIIQMSLHANFNSLALLIGTEKDGLLTDAVIKSVRCSVEMTPKKMNVFAAMKEITMNDYHPKSIHHCLLQVDGDHEMFTMYFTQYNRTEKEKSHMSIDDVDMDVKINFAQIKFIFLNAWVSRMLNWIVPFQAEAQNAAIVAKAKASEKATQAAQNVKQIMEQSPPKIKMDIELGAPTIIVPKISHSYEAIFVNFGKLKITNSFFNGVGEDKSIIDNMEISLTDTSIFGGQLKKNENDTPLKCEILKPVTFTLNVKRNLCYSWYKEFPEIMIEATMPELDVSMSQGDYANIMHTLSGNLAEGEVVAEEQPPVSPSVTESDKIVHLNLNKTAKNDGKEKLLTTISEEEPPKKILNSMPRLIFSFKIGLIRAGLYRGNSLPDNLSENKTAVESMTIPRDAFKAFAAMSIHGTKLSGMMGEDGSMAAEIIIKSFTMNDERKDATKIKRLLDRKFDGTASTRDLPFAHINYKKDSSNNMIAEVVTSSFFICLSPEFLAILSSFFIVPPFKEAEDLQKMKEQANALKLAKSPPLVNEASVLSTTQVKKIESPESTKLTTGTMTIRCDIREMEVILIEKPMDPENSQAMILSFNCKLDADHKDDTQYVSGGVNDLQIFSTYYAESKKHLCHYPVLQPLNINMKGSINDATKDTELNIEVEDVILRISPSIIRLLSAVSQEYSRNQISQAIDSKKSAGLIAYPNYWSPKRFEKKSYHWFVSEAVECTNYFDDEVKKATSLVRPVEKLLFKMPKLLVTMESGTEKATQPLIKFESTMKAIVFDWSSLLAVDASLTIQMNYYNESLSIWEPIIEPVVTKDGSIGPWTLKCNIESCTQVPDICVIDGETEDEKEKRRKTPKQRIKIQSKDYLNVTITKSCILLLYKLSEAFEKAAKQATPPQSREFPGTSPYLIINETGLVIKVGNSDSMKVSDDNSDIDIPHSEPIDLEVIGWEHSTGLMLEDDDRSADLLLKLLGTEREISVLRAESRIIPLGKTSEGGRLWNMLVETVAEHNRKIIYLRSLVKFVNHMDIPFEILSQRENHLDTCGISVKNSEPMIVPIAYLYTVTGEFFLRPVGNEYDVSAESISWYDFKTDNRAWIRCEHSTSPNNALFAELVVIPTAVFPEKGDLRSDVSYTVHIFPILTFKNLLPFPITIKDKDITVLEGGCEKNMNIYEGSNFIVSFDYNNETYEADYTFEHTTDVEKVLYFIGKKNPSLEMYLGLHFGREHHKQEVSIYAPYWIVNKTGKKIKYMDTSTYIATKICCFTCSKNKDIRKRSSSISQISQTIEHKPTMNPVIMSYPTSDPLMKSKIKFAVEDSNFSSEFPISNAGTTSRVMCTDENGRKYDVTLEIVLSHNGLTKIVTFSPFFLLYNDSLVDMEVREPDFNEWINVPAESCTGLWPQQTAKRMTLNARYASTKEESIAFPFTETFESFCRINNDFLGMYVTCSVTESSSVVHIEPYQIGMAPIVLMNATPKPVKFKQKGTQDLYELKPNNMQPFTWSDVLSNERLLEWTNGDYSAYNDLHKNDYRSYMASKDRTCFYWVSFLNGRQRILLFTDELEVAEKAIQKNTNDRMDMELEFTLHGMGISLVNNVLGQELIYMSIKHSKIIWEREYKNRYKCFPQGVIDVLEEGHVKWLENNKSAEEINFNGESFNFNRMIYKKKGKEFKLVRHFKPGIYIKMSSNNVRKNITFQVFSVQIDNHLEACTFPLVLHVVPPPKSVIKNSEPKPFIDLAIYQQQPEGSPIVQYQYFALLLQEFSVQADMGLLAAMMDFIAASSASKPYTKEIYQKDIEYTQIKLSDKAVSTAASVQKCLFDDFSFSPLMIHLSFTLNSLSPTLDEDQKQAAHSQLEVLNVLLKSVGASITNIANIQDIVLKLASFERKNAYMDFGKLSSEIQSHYMSQALKQFYVLVLGLDIIGNPFGLVRDLSSGVEDLFYQPITGFVQGPEEFAEGIAIGVSSAFSHTIGGVSGAASRITGTLGKGVAALTLDEDYQRKRQEELNRRPQTFGQGMARGVKGFGAGIIDGITGVATKPIEGAKEGGLGGFAKGVGIGLVGVVTRPISGTVDMASGTLNAIKVCASGNQFIESARPMRYIHKDKVVRPYNHYEAKGYKFFRQAEEGRYIETDTFIVHGIIADKNILIVTDKRLFIVSKHCVTGAFNTQWEMLYNEITEPQQVNLCIRIIPKIQKKGFLGLGKVKSKDIELLRDDDVKLVYQKLLKAYNIYNS</sequence>
<dbReference type="Proteomes" id="UP000035682">
    <property type="component" value="Unplaced"/>
</dbReference>
<accession>A0A090L674</accession>
<evidence type="ECO:0000259" key="7">
    <source>
        <dbReference type="Pfam" id="PF25037"/>
    </source>
</evidence>
<dbReference type="OMA" id="SGWRPIR"/>
<dbReference type="Pfam" id="PF25036">
    <property type="entry name" value="VPS13_VAB"/>
    <property type="match status" value="1"/>
</dbReference>
<dbReference type="GO" id="GO:0006623">
    <property type="term" value="P:protein targeting to vacuole"/>
    <property type="evidence" value="ECO:0007669"/>
    <property type="project" value="TreeGrafter"/>
</dbReference>
<evidence type="ECO:0000259" key="5">
    <source>
        <dbReference type="Pfam" id="PF25033"/>
    </source>
</evidence>
<comment type="similarity">
    <text evidence="1">Belongs to the VPS13 family.</text>
</comment>
<keyword evidence="3" id="KW-0445">Lipid transport</keyword>
<dbReference type="OrthoDB" id="428159at2759"/>
<dbReference type="GO" id="GO:0006869">
    <property type="term" value="P:lipid transport"/>
    <property type="evidence" value="ECO:0007669"/>
    <property type="project" value="UniProtKB-KW"/>
</dbReference>
<evidence type="ECO:0000259" key="4">
    <source>
        <dbReference type="Pfam" id="PF12624"/>
    </source>
</evidence>
<evidence type="ECO:0000313" key="8">
    <source>
        <dbReference type="EMBL" id="CEF65212.1"/>
    </source>
</evidence>
<feature type="domain" description="VPS13-like middle region" evidence="5">
    <location>
        <begin position="1073"/>
        <end position="1921"/>
    </location>
</feature>